<dbReference type="InterPro" id="IPR009057">
    <property type="entry name" value="Homeodomain-like_sf"/>
</dbReference>
<dbReference type="AlphaFoldDB" id="A0A6J4UT59"/>
<name>A0A6J4UT59_9BACT</name>
<dbReference type="InterPro" id="IPR036388">
    <property type="entry name" value="WH-like_DNA-bd_sf"/>
</dbReference>
<dbReference type="EMBL" id="CADCWN010000056">
    <property type="protein sequence ID" value="CAA9557561.1"/>
    <property type="molecule type" value="Genomic_DNA"/>
</dbReference>
<proteinExistence type="predicted"/>
<dbReference type="PANTHER" id="PTHR34849">
    <property type="entry name" value="SSL5025 PROTEIN"/>
    <property type="match status" value="1"/>
</dbReference>
<dbReference type="Gene3D" id="1.10.10.10">
    <property type="entry name" value="Winged helix-like DNA-binding domain superfamily/Winged helix DNA-binding domain"/>
    <property type="match status" value="1"/>
</dbReference>
<sequence length="109" mass="11979">MTALEEVEALLTQLTRAEKAQVLQVIARELGDAFPGIVSIPGVSGGEPCIIRTRIPVWLLVQARSLGVSEADLLRSYPALHAEDLVNAWAYYRVHRDEIDVQIAENEAA</sequence>
<evidence type="ECO:0000313" key="1">
    <source>
        <dbReference type="EMBL" id="CAA9557561.1"/>
    </source>
</evidence>
<dbReference type="SUPFAM" id="SSF46689">
    <property type="entry name" value="Homeodomain-like"/>
    <property type="match status" value="1"/>
</dbReference>
<organism evidence="1">
    <name type="scientific">uncultured Thermomicrobiales bacterium</name>
    <dbReference type="NCBI Taxonomy" id="1645740"/>
    <lineage>
        <taxon>Bacteria</taxon>
        <taxon>Pseudomonadati</taxon>
        <taxon>Thermomicrobiota</taxon>
        <taxon>Thermomicrobia</taxon>
        <taxon>Thermomicrobiales</taxon>
        <taxon>environmental samples</taxon>
    </lineage>
</organism>
<protein>
    <submittedName>
        <fullName evidence="1">DUF433 domain-containing protein</fullName>
    </submittedName>
</protein>
<dbReference type="InterPro" id="IPR007367">
    <property type="entry name" value="DUF433"/>
</dbReference>
<accession>A0A6J4UT59</accession>
<dbReference type="PANTHER" id="PTHR34849:SF4">
    <property type="entry name" value="SLR1209 PROTEIN"/>
    <property type="match status" value="1"/>
</dbReference>
<dbReference type="Pfam" id="PF04255">
    <property type="entry name" value="DUF433"/>
    <property type="match status" value="1"/>
</dbReference>
<reference evidence="1" key="1">
    <citation type="submission" date="2020-02" db="EMBL/GenBank/DDBJ databases">
        <authorList>
            <person name="Meier V. D."/>
        </authorList>
    </citation>
    <scope>NUCLEOTIDE SEQUENCE</scope>
    <source>
        <strain evidence="1">AVDCRST_MAG18</strain>
    </source>
</reference>
<gene>
    <name evidence="1" type="ORF">AVDCRST_MAG18-803</name>
</gene>